<dbReference type="HOGENOM" id="CLU_1203629_0_0_10"/>
<gene>
    <name evidence="1" type="ORF">PKOR_05565</name>
</gene>
<dbReference type="OrthoDB" id="9800461at2"/>
<accession>A0A0E3ZCU9</accession>
<keyword evidence="2" id="KW-1185">Reference proteome</keyword>
<dbReference type="KEGG" id="pko:PKOR_05565"/>
<proteinExistence type="predicted"/>
<name>A0A0E3ZCU9_9BACT</name>
<reference evidence="1 2" key="1">
    <citation type="journal article" date="2015" name="Sci. Rep.">
        <title>Unraveling adaptation of Pontibacter korlensis to radiation and infertility in desert through complete genome and comparative transcriptomic analysis.</title>
        <authorList>
            <person name="Dai J."/>
            <person name="Dai W."/>
            <person name="Qiu C."/>
            <person name="Yang Z."/>
            <person name="Zhang Y."/>
            <person name="Zhou M."/>
            <person name="Zhang L."/>
            <person name="Fang C."/>
            <person name="Gao Q."/>
            <person name="Yang Q."/>
            <person name="Li X."/>
            <person name="Wang Z."/>
            <person name="Wang Z."/>
            <person name="Jia Z."/>
            <person name="Chen X."/>
        </authorList>
    </citation>
    <scope>NUCLEOTIDE SEQUENCE [LARGE SCALE GENOMIC DNA]</scope>
    <source>
        <strain evidence="1 2">X14-1T</strain>
    </source>
</reference>
<protein>
    <recommendedName>
        <fullName evidence="3">Bacteriocin-protection protein</fullName>
    </recommendedName>
</protein>
<organism evidence="1 2">
    <name type="scientific">Pontibacter korlensis</name>
    <dbReference type="NCBI Taxonomy" id="400092"/>
    <lineage>
        <taxon>Bacteria</taxon>
        <taxon>Pseudomonadati</taxon>
        <taxon>Bacteroidota</taxon>
        <taxon>Cytophagia</taxon>
        <taxon>Cytophagales</taxon>
        <taxon>Hymenobacteraceae</taxon>
        <taxon>Pontibacter</taxon>
    </lineage>
</organism>
<dbReference type="Pfam" id="PF13376">
    <property type="entry name" value="OmdA"/>
    <property type="match status" value="1"/>
</dbReference>
<dbReference type="AlphaFoldDB" id="A0A0E3ZCU9"/>
<evidence type="ECO:0008006" key="3">
    <source>
        <dbReference type="Google" id="ProtNLM"/>
    </source>
</evidence>
<dbReference type="Proteomes" id="UP000033109">
    <property type="component" value="Chromosome"/>
</dbReference>
<dbReference type="PATRIC" id="fig|400092.3.peg.1233"/>
<evidence type="ECO:0000313" key="2">
    <source>
        <dbReference type="Proteomes" id="UP000033109"/>
    </source>
</evidence>
<evidence type="ECO:0000313" key="1">
    <source>
        <dbReference type="EMBL" id="AKD02688.1"/>
    </source>
</evidence>
<dbReference type="EMBL" id="CP009621">
    <property type="protein sequence ID" value="AKD02688.1"/>
    <property type="molecule type" value="Genomic_DNA"/>
</dbReference>
<dbReference type="RefSeq" id="WP_046309606.1">
    <property type="nucleotide sequence ID" value="NZ_CBCSCY010000001.1"/>
</dbReference>
<sequence length="209" mass="23290">MADLGKKLQLKKEQALLLLRAPEEVAQALEQEEYAYTSLNEVSGAGNYDAVLLFVQSATDLAYLGPKAQAQLQPGGMLWIAYPKKSSGIHTDLTRDKGWQVMAELKYSPVRQIAVDDVWSALRFKHTSERKETSTFGVDMPGIDRKTKTVVVPDDLKDALQEAELLEVFEGMAFTHRKEHVVAVLEAKRHVTRARRIAKAVEGVSKLAK</sequence>